<dbReference type="Pfam" id="PF13538">
    <property type="entry name" value="UvrD_C_2"/>
    <property type="match status" value="1"/>
</dbReference>
<dbReference type="EC" id="3.1.11.5" evidence="2"/>
<evidence type="ECO:0000313" key="2">
    <source>
        <dbReference type="EMBL" id="SPJ28251.1"/>
    </source>
</evidence>
<dbReference type="InterPro" id="IPR027785">
    <property type="entry name" value="UvrD-like_helicase_C"/>
</dbReference>
<dbReference type="OrthoDB" id="1826980at2"/>
<gene>
    <name evidence="2" type="primary">recD</name>
    <name evidence="2" type="ORF">TRM7615_01748</name>
</gene>
<accession>A0A2R8C739</accession>
<sequence>MPPVQGREVITEQGFGTITLNHSMRFSEDSDIFQFGEMLRDSTENRPDEELPCLFGGSGVQVVAGNVWMRDLTKGYANGNDLLAVTSDNTALRRLRKKVRQVDHDKLCPGDVVMSKQTDDKFRNGEQLTVRHVERHTRVLPDVPGCVSRTRSLTVVGDTLHFAETDKTAFILDKEKDAGKLSSRMMSLHRKGKLSYDDAHRILVWIDEINRFELAALATVHKSQGRSVDTIYIDTGTVLRKPHWLSPVNHKRLLYTAVTRPRKNAVFYQMPTYCEVTAPDDLIAA</sequence>
<evidence type="ECO:0000259" key="1">
    <source>
        <dbReference type="Pfam" id="PF13538"/>
    </source>
</evidence>
<dbReference type="SUPFAM" id="SSF52540">
    <property type="entry name" value="P-loop containing nucleoside triphosphate hydrolases"/>
    <property type="match status" value="1"/>
</dbReference>
<dbReference type="GO" id="GO:0008854">
    <property type="term" value="F:exodeoxyribonuclease V activity"/>
    <property type="evidence" value="ECO:0007669"/>
    <property type="project" value="UniProtKB-EC"/>
</dbReference>
<dbReference type="RefSeq" id="WP_125133661.1">
    <property type="nucleotide sequence ID" value="NZ_ONZG01000004.1"/>
</dbReference>
<name>A0A2R8C739_9RHOB</name>
<dbReference type="EMBL" id="ONZG01000004">
    <property type="protein sequence ID" value="SPJ28251.1"/>
    <property type="molecule type" value="Genomic_DNA"/>
</dbReference>
<keyword evidence="3" id="KW-1185">Reference proteome</keyword>
<dbReference type="Gene3D" id="3.40.50.300">
    <property type="entry name" value="P-loop containing nucleotide triphosphate hydrolases"/>
    <property type="match status" value="1"/>
</dbReference>
<reference evidence="3" key="1">
    <citation type="submission" date="2018-03" db="EMBL/GenBank/DDBJ databases">
        <authorList>
            <person name="Rodrigo-Torres L."/>
            <person name="Arahal R. D."/>
            <person name="Lucena T."/>
        </authorList>
    </citation>
    <scope>NUCLEOTIDE SEQUENCE [LARGE SCALE GENOMIC DNA]</scope>
    <source>
        <strain evidence="3">CECT 7615</strain>
    </source>
</reference>
<dbReference type="Proteomes" id="UP000244898">
    <property type="component" value="Unassembled WGS sequence"/>
</dbReference>
<proteinExistence type="predicted"/>
<protein>
    <submittedName>
        <fullName evidence="2">RecBCD enzyme subunit RecD</fullName>
        <ecNumber evidence="2">3.1.11.5</ecNumber>
    </submittedName>
</protein>
<keyword evidence="2" id="KW-0378">Hydrolase</keyword>
<feature type="domain" description="UvrD-like helicase C-terminal" evidence="1">
    <location>
        <begin position="215"/>
        <end position="266"/>
    </location>
</feature>
<evidence type="ECO:0000313" key="3">
    <source>
        <dbReference type="Proteomes" id="UP000244898"/>
    </source>
</evidence>
<dbReference type="InterPro" id="IPR027417">
    <property type="entry name" value="P-loop_NTPase"/>
</dbReference>
<dbReference type="AlphaFoldDB" id="A0A2R8C739"/>
<dbReference type="CDD" id="cd18809">
    <property type="entry name" value="SF1_C_RecD"/>
    <property type="match status" value="1"/>
</dbReference>
<organism evidence="2 3">
    <name type="scientific">Falsiruegeria mediterranea M17</name>
    <dbReference type="NCBI Taxonomy" id="1200281"/>
    <lineage>
        <taxon>Bacteria</taxon>
        <taxon>Pseudomonadati</taxon>
        <taxon>Pseudomonadota</taxon>
        <taxon>Alphaproteobacteria</taxon>
        <taxon>Rhodobacterales</taxon>
        <taxon>Roseobacteraceae</taxon>
        <taxon>Falsiruegeria</taxon>
    </lineage>
</organism>